<dbReference type="SUPFAM" id="SSF81383">
    <property type="entry name" value="F-box domain"/>
    <property type="match status" value="1"/>
</dbReference>
<evidence type="ECO:0008006" key="3">
    <source>
        <dbReference type="Google" id="ProtNLM"/>
    </source>
</evidence>
<reference evidence="1 2" key="1">
    <citation type="journal article" date="2015" name="Parasitol. Res.">
        <title>Viruses in close associations with free-living amoebae.</title>
        <authorList>
            <person name="Scheid P."/>
        </authorList>
    </citation>
    <scope>NUCLEOTIDE SEQUENCE [LARGE SCALE GENOMIC DNA]</scope>
    <source>
        <strain evidence="1">KlaHel</strain>
    </source>
</reference>
<organism evidence="1 2">
    <name type="scientific">Pandoravirus inopinatum</name>
    <dbReference type="NCBI Taxonomy" id="1605721"/>
    <lineage>
        <taxon>Viruses</taxon>
        <taxon>Pandoravirus</taxon>
    </lineage>
</organism>
<protein>
    <recommendedName>
        <fullName evidence="3">Ankyrin repeat protein</fullName>
    </recommendedName>
</protein>
<dbReference type="Gene3D" id="1.20.1280.50">
    <property type="match status" value="1"/>
</dbReference>
<dbReference type="Proteomes" id="UP000202511">
    <property type="component" value="Segment"/>
</dbReference>
<accession>A0A0B5JCQ1</accession>
<evidence type="ECO:0000313" key="2">
    <source>
        <dbReference type="Proteomes" id="UP000202511"/>
    </source>
</evidence>
<proteinExistence type="predicted"/>
<dbReference type="InterPro" id="IPR036047">
    <property type="entry name" value="F-box-like_dom_sf"/>
</dbReference>
<dbReference type="EMBL" id="KP136319">
    <property type="protein sequence ID" value="AJF97437.1"/>
    <property type="molecule type" value="Genomic_DNA"/>
</dbReference>
<dbReference type="RefSeq" id="YP_009119672.1">
    <property type="nucleotide sequence ID" value="NC_026440.1"/>
</dbReference>
<dbReference type="KEGG" id="vg:23462354"/>
<name>A0A0B5JCQ1_9VIRU</name>
<dbReference type="CDD" id="cd09917">
    <property type="entry name" value="F-box_SF"/>
    <property type="match status" value="1"/>
</dbReference>
<dbReference type="GeneID" id="23462354"/>
<evidence type="ECO:0000313" key="1">
    <source>
        <dbReference type="EMBL" id="AJF97437.1"/>
    </source>
</evidence>
<sequence length="285" mass="33226">MDSTDVGDDNVYGLDAFPQEVIEHIVGYLCRRDGVDLARAAVVSHRWRWATERLMERRRFVVPPRAEDSGPWTGTAHVECHQAVARQALFRRALETDDMDLLMWLSHLYPRLWLWLACDWHGEQCRGGRRAIDLKMRAWSIASGAGSLDCLQWLAHVRWKRYGQEDRILIAAAAAGHVHILEWLYPMIIKFIQLDVLVYVAVSGHTTNDVAILDWLHRRHTMTRYSVECILRFAGRRNRIPLAAWAFDHAYGHVRDIAGSHREMLQWQTLVRNYRALDQTDRRLL</sequence>